<dbReference type="Proteomes" id="UP000548476">
    <property type="component" value="Unassembled WGS sequence"/>
</dbReference>
<reference evidence="1 2" key="1">
    <citation type="submission" date="2020-08" db="EMBL/GenBank/DDBJ databases">
        <title>Genomic Encyclopedia of Type Strains, Phase IV (KMG-IV): sequencing the most valuable type-strain genomes for metagenomic binning, comparative biology and taxonomic classification.</title>
        <authorList>
            <person name="Goeker M."/>
        </authorList>
    </citation>
    <scope>NUCLEOTIDE SEQUENCE [LARGE SCALE GENOMIC DNA]</scope>
    <source>
        <strain evidence="1 2">YIM 65646</strain>
    </source>
</reference>
<evidence type="ECO:0000313" key="1">
    <source>
        <dbReference type="EMBL" id="MBB6037302.1"/>
    </source>
</evidence>
<dbReference type="RefSeq" id="WP_184790133.1">
    <property type="nucleotide sequence ID" value="NZ_BONT01000081.1"/>
</dbReference>
<name>A0A841FUS3_9ACTN</name>
<keyword evidence="2" id="KW-1185">Reference proteome</keyword>
<gene>
    <name evidence="1" type="ORF">HNR73_005178</name>
</gene>
<protein>
    <recommendedName>
        <fullName evidence="3">Aminoglycoside phosphotransferase</fullName>
    </recommendedName>
</protein>
<sequence>MSGSTDPDRTARALAAAVGAGRDLGLDVAEPVVLHDIFSVVVHLAPSPVVVRVPTVLPRGTTPEGQALQQKRELDVLAWLRAKGHPVAGPSPLVPAEPVAHDGFSMTFWEWVDHRPPAEQDWNAHADRVADLHLAMRDYPGELGFLTFLGDVPAGFDFLRDHPELLHPDDLARALDEWDELAPILTPEGFAAEFPHVPIQPVHGDAPSYNAMETPEGVVDADFELVCRGPIELDLAHLSPEAVAAYTTRAAELGMRAPDERVLTAMNSARMLLLISVLSLVPRLPILADGLKDFIEQWRARG</sequence>
<dbReference type="AlphaFoldDB" id="A0A841FUS3"/>
<evidence type="ECO:0008006" key="3">
    <source>
        <dbReference type="Google" id="ProtNLM"/>
    </source>
</evidence>
<accession>A0A841FUS3</accession>
<proteinExistence type="predicted"/>
<evidence type="ECO:0000313" key="2">
    <source>
        <dbReference type="Proteomes" id="UP000548476"/>
    </source>
</evidence>
<organism evidence="1 2">
    <name type="scientific">Phytomonospora endophytica</name>
    <dbReference type="NCBI Taxonomy" id="714109"/>
    <lineage>
        <taxon>Bacteria</taxon>
        <taxon>Bacillati</taxon>
        <taxon>Actinomycetota</taxon>
        <taxon>Actinomycetes</taxon>
        <taxon>Micromonosporales</taxon>
        <taxon>Micromonosporaceae</taxon>
        <taxon>Phytomonospora</taxon>
    </lineage>
</organism>
<comment type="caution">
    <text evidence="1">The sequence shown here is derived from an EMBL/GenBank/DDBJ whole genome shotgun (WGS) entry which is preliminary data.</text>
</comment>
<dbReference type="EMBL" id="JACHGT010000012">
    <property type="protein sequence ID" value="MBB6037302.1"/>
    <property type="molecule type" value="Genomic_DNA"/>
</dbReference>
<dbReference type="InterPro" id="IPR011009">
    <property type="entry name" value="Kinase-like_dom_sf"/>
</dbReference>
<dbReference type="SUPFAM" id="SSF56112">
    <property type="entry name" value="Protein kinase-like (PK-like)"/>
    <property type="match status" value="1"/>
</dbReference>